<dbReference type="EMBL" id="CAFBQW010000064">
    <property type="protein sequence ID" value="CAB5065389.1"/>
    <property type="molecule type" value="Genomic_DNA"/>
</dbReference>
<protein>
    <submittedName>
        <fullName evidence="3">Unannotated protein</fullName>
    </submittedName>
</protein>
<proteinExistence type="predicted"/>
<evidence type="ECO:0000313" key="3">
    <source>
        <dbReference type="EMBL" id="CAB4974510.1"/>
    </source>
</evidence>
<reference evidence="3" key="1">
    <citation type="submission" date="2020-05" db="EMBL/GenBank/DDBJ databases">
        <authorList>
            <person name="Chiriac C."/>
            <person name="Salcher M."/>
            <person name="Ghai R."/>
            <person name="Kavagutti S V."/>
        </authorList>
    </citation>
    <scope>NUCLEOTIDE SEQUENCE</scope>
</reference>
<evidence type="ECO:0000313" key="1">
    <source>
        <dbReference type="EMBL" id="CAB4714307.1"/>
    </source>
</evidence>
<evidence type="ECO:0000313" key="4">
    <source>
        <dbReference type="EMBL" id="CAB5041101.1"/>
    </source>
</evidence>
<organism evidence="3">
    <name type="scientific">freshwater metagenome</name>
    <dbReference type="NCBI Taxonomy" id="449393"/>
    <lineage>
        <taxon>unclassified sequences</taxon>
        <taxon>metagenomes</taxon>
        <taxon>ecological metagenomes</taxon>
    </lineage>
</organism>
<dbReference type="EMBL" id="CAFBPW010000313">
    <property type="protein sequence ID" value="CAB5041101.1"/>
    <property type="molecule type" value="Genomic_DNA"/>
</dbReference>
<dbReference type="AlphaFoldDB" id="A0A6J7M0A3"/>
<evidence type="ECO:0000313" key="5">
    <source>
        <dbReference type="EMBL" id="CAB5065389.1"/>
    </source>
</evidence>
<sequence length="159" mass="17449">MTGSAQPNQPSPRNPVGKPVLIFLPGCPDCDLTCDPLLAHPSGGDTYRILEVPTESATVGIDDLVIALESDSVLEFVAVIERRCLASFSFHLPGWINRERFLDQLAATGVASNEVRHRVFMCNASSEEQVHALCDLLNEFRVSARLCDHVTQHWHALSA</sequence>
<dbReference type="EMBL" id="CAFAAQ010000060">
    <property type="protein sequence ID" value="CAB4805771.1"/>
    <property type="molecule type" value="Genomic_DNA"/>
</dbReference>
<dbReference type="EMBL" id="CAFBOG010000044">
    <property type="protein sequence ID" value="CAB4974510.1"/>
    <property type="molecule type" value="Genomic_DNA"/>
</dbReference>
<name>A0A6J7M0A3_9ZZZZ</name>
<dbReference type="EMBL" id="CAEZXS010000251">
    <property type="protein sequence ID" value="CAB4714307.1"/>
    <property type="molecule type" value="Genomic_DNA"/>
</dbReference>
<evidence type="ECO:0000313" key="2">
    <source>
        <dbReference type="EMBL" id="CAB4805771.1"/>
    </source>
</evidence>
<gene>
    <name evidence="1" type="ORF">UFOPK2582_01591</name>
    <name evidence="2" type="ORF">UFOPK3046_00832</name>
    <name evidence="3" type="ORF">UFOPK3914_00659</name>
    <name evidence="4" type="ORF">UFOPK4173_01920</name>
    <name evidence="5" type="ORF">UFOPK4354_00730</name>
</gene>
<accession>A0A6J7M0A3</accession>